<dbReference type="EMBL" id="CAJJDP010000019">
    <property type="protein sequence ID" value="CAD8146861.1"/>
    <property type="molecule type" value="Genomic_DNA"/>
</dbReference>
<comment type="caution">
    <text evidence="1">The sequence shown here is derived from an EMBL/GenBank/DDBJ whole genome shotgun (WGS) entry which is preliminary data.</text>
</comment>
<name>A0A8S1SZ58_PAROT</name>
<dbReference type="Proteomes" id="UP000683925">
    <property type="component" value="Unassembled WGS sequence"/>
</dbReference>
<keyword evidence="2" id="KW-1185">Reference proteome</keyword>
<protein>
    <submittedName>
        <fullName evidence="1">Uncharacterized protein</fullName>
    </submittedName>
</protein>
<accession>A0A8S1SZ58</accession>
<sequence length="97" mass="11131">MTNPTSNIPDTQSLIREFDEDLHQIIILVINTIAHLPNYNDIQSVQTKQKICTLSQCNALISSIQFWLGCELVEQKANQRKGNNSEQRNFIKSLLIF</sequence>
<evidence type="ECO:0000313" key="2">
    <source>
        <dbReference type="Proteomes" id="UP000683925"/>
    </source>
</evidence>
<gene>
    <name evidence="1" type="ORF">POCTA_138.1.T0190143</name>
</gene>
<evidence type="ECO:0000313" key="1">
    <source>
        <dbReference type="EMBL" id="CAD8146861.1"/>
    </source>
</evidence>
<dbReference type="AlphaFoldDB" id="A0A8S1SZ58"/>
<proteinExistence type="predicted"/>
<organism evidence="1 2">
    <name type="scientific">Paramecium octaurelia</name>
    <dbReference type="NCBI Taxonomy" id="43137"/>
    <lineage>
        <taxon>Eukaryota</taxon>
        <taxon>Sar</taxon>
        <taxon>Alveolata</taxon>
        <taxon>Ciliophora</taxon>
        <taxon>Intramacronucleata</taxon>
        <taxon>Oligohymenophorea</taxon>
        <taxon>Peniculida</taxon>
        <taxon>Parameciidae</taxon>
        <taxon>Paramecium</taxon>
    </lineage>
</organism>
<reference evidence="1" key="1">
    <citation type="submission" date="2021-01" db="EMBL/GenBank/DDBJ databases">
        <authorList>
            <consortium name="Genoscope - CEA"/>
            <person name="William W."/>
        </authorList>
    </citation>
    <scope>NUCLEOTIDE SEQUENCE</scope>
</reference>